<evidence type="ECO:0000256" key="2">
    <source>
        <dbReference type="ARBA" id="ARBA00022771"/>
    </source>
</evidence>
<feature type="coiled-coil region" evidence="4">
    <location>
        <begin position="288"/>
        <end position="322"/>
    </location>
</feature>
<keyword evidence="3" id="KW-0862">Zinc</keyword>
<protein>
    <recommendedName>
        <fullName evidence="10">TRAF-type zinc finger</fullName>
    </recommendedName>
</protein>
<dbReference type="InterPro" id="IPR001841">
    <property type="entry name" value="Znf_RING"/>
</dbReference>
<name>A0A1X7AKU1_9GAMM</name>
<proteinExistence type="predicted"/>
<evidence type="ECO:0000313" key="9">
    <source>
        <dbReference type="Proteomes" id="UP000196573"/>
    </source>
</evidence>
<keyword evidence="5" id="KW-0732">Signal</keyword>
<dbReference type="Gene3D" id="3.30.40.10">
    <property type="entry name" value="Zinc/RING finger domain, C3HC4 (zinc finger)"/>
    <property type="match status" value="1"/>
</dbReference>
<feature type="signal peptide" evidence="5">
    <location>
        <begin position="1"/>
        <end position="37"/>
    </location>
</feature>
<evidence type="ECO:0000256" key="5">
    <source>
        <dbReference type="SAM" id="SignalP"/>
    </source>
</evidence>
<dbReference type="InterPro" id="IPR013083">
    <property type="entry name" value="Znf_RING/FYVE/PHD"/>
</dbReference>
<dbReference type="Proteomes" id="UP000196573">
    <property type="component" value="Unassembled WGS sequence"/>
</dbReference>
<keyword evidence="9" id="KW-1185">Reference proteome</keyword>
<accession>A0A1X7AKU1</accession>
<dbReference type="InterPro" id="IPR001293">
    <property type="entry name" value="Znf_TRAF"/>
</dbReference>
<evidence type="ECO:0000313" key="8">
    <source>
        <dbReference type="EMBL" id="SMA48353.1"/>
    </source>
</evidence>
<feature type="domain" description="TRAF-type" evidence="7">
    <location>
        <begin position="202"/>
        <end position="253"/>
    </location>
</feature>
<evidence type="ECO:0000256" key="3">
    <source>
        <dbReference type="ARBA" id="ARBA00022833"/>
    </source>
</evidence>
<dbReference type="EMBL" id="FWPT01000006">
    <property type="protein sequence ID" value="SMA48353.1"/>
    <property type="molecule type" value="Genomic_DNA"/>
</dbReference>
<dbReference type="RefSeq" id="WP_133060515.1">
    <property type="nucleotide sequence ID" value="NZ_CBCSCN010000006.1"/>
</dbReference>
<evidence type="ECO:0008006" key="10">
    <source>
        <dbReference type="Google" id="ProtNLM"/>
    </source>
</evidence>
<dbReference type="OrthoDB" id="9815903at2"/>
<dbReference type="PROSITE" id="PS50089">
    <property type="entry name" value="ZF_RING_2"/>
    <property type="match status" value="1"/>
</dbReference>
<keyword evidence="4" id="KW-0175">Coiled coil</keyword>
<dbReference type="SUPFAM" id="SSF49599">
    <property type="entry name" value="TRAF domain-like"/>
    <property type="match status" value="1"/>
</dbReference>
<feature type="domain" description="RING-type" evidence="6">
    <location>
        <begin position="76"/>
        <end position="119"/>
    </location>
</feature>
<dbReference type="AlphaFoldDB" id="A0A1X7AKU1"/>
<evidence type="ECO:0000259" key="6">
    <source>
        <dbReference type="PROSITE" id="PS50089"/>
    </source>
</evidence>
<sequence length="880" mass="97988">MTKTIKGFMPAGSHCLFIMKCLAVCMAVVCFSSYVLAGSKGLPFDQQLGIYRYDLDRLTAITPHEAGKQVAPVGVCALCKDIPAAAPLHCSSCTAYACKKCLADYIQYNIGRLTCPQCSRKIVSATTKSNGLAQEASSSETGDIDFYRKAPEESLEPQEVRYNLVDGWDKSLGAIDVLCDNEGCHWTVVYGEGEGAEAYQQHKDECEYQDVDCPQGCGAQVVKNSLDLHKEVCSKSVLNCPECDQALSRDELEQHKNSNSCKVQKAAYLLGQMSLESSDSQRVMKELLAVQNELAASMHNQIQALEAERSSLVAKVEAQSRQLHFSSSLTSLEGWQFVTVNLLGEPGASFPTMRKVYYSEPFTVAGNIHGQARLVIAVIYHGSARFGHGSPETADVYLLGEQALLNRVRDQQETVEVDLVFLSPIDAQESSPTSSIFHLTSAGYRRTANAPNTELISKPGFHPLSYGSHASYRKWLMADEHIKSRAASIFVRNSRGGSHRLDHLSLTPAAGLVSRYQSSPVTVFDSELHILIAHKDIFAGGYITYPLLIGERKYVLYVGRLSDTHLQIRFNRANGVERAQRTSQNAIFGTMLITGIQNGVLSKESVHTWDLETEHMTIAKRSGEYSASQVVLSFAKSLNEAAPRLTLSDIPEEERPLSVAHQNTNIQLKSMLLQQKGELQQQGEMYDRRLNRRDQQLQLFLRTMARNQTLSFGVAQVSREAQSIIWTIPEMQLCMESQLQRFNTKSVRLGNMEYWLKFIREDDGVYGMYLRAKPKGWHSDGQPSSFNKINFTFQNTGAEWTMDVGHSRLFRDSAVWRGIVDTGHGWSRFISVSTGDGLMETNADGQLTVKVQFIQERAAAGRRRLSSGVVEDERRPLMTN</sequence>
<evidence type="ECO:0000259" key="7">
    <source>
        <dbReference type="PROSITE" id="PS50145"/>
    </source>
</evidence>
<dbReference type="PANTHER" id="PTHR10131">
    <property type="entry name" value="TNF RECEPTOR ASSOCIATED FACTOR"/>
    <property type="match status" value="1"/>
</dbReference>
<keyword evidence="1" id="KW-0479">Metal-binding</keyword>
<feature type="chain" id="PRO_5012417204" description="TRAF-type zinc finger" evidence="5">
    <location>
        <begin position="38"/>
        <end position="880"/>
    </location>
</feature>
<gene>
    <name evidence="8" type="ORF">EHSB41UT_02708</name>
</gene>
<keyword evidence="2" id="KW-0863">Zinc-finger</keyword>
<organism evidence="8 9">
    <name type="scientific">Parendozoicomonas haliclonae</name>
    <dbReference type="NCBI Taxonomy" id="1960125"/>
    <lineage>
        <taxon>Bacteria</taxon>
        <taxon>Pseudomonadati</taxon>
        <taxon>Pseudomonadota</taxon>
        <taxon>Gammaproteobacteria</taxon>
        <taxon>Oceanospirillales</taxon>
        <taxon>Endozoicomonadaceae</taxon>
        <taxon>Parendozoicomonas</taxon>
    </lineage>
</organism>
<dbReference type="GO" id="GO:0008270">
    <property type="term" value="F:zinc ion binding"/>
    <property type="evidence" value="ECO:0007669"/>
    <property type="project" value="UniProtKB-KW"/>
</dbReference>
<dbReference type="PROSITE" id="PS50145">
    <property type="entry name" value="ZF_TRAF"/>
    <property type="match status" value="1"/>
</dbReference>
<evidence type="ECO:0000256" key="4">
    <source>
        <dbReference type="SAM" id="Coils"/>
    </source>
</evidence>
<reference evidence="8 9" key="1">
    <citation type="submission" date="2017-03" db="EMBL/GenBank/DDBJ databases">
        <authorList>
            <person name="Afonso C.L."/>
            <person name="Miller P.J."/>
            <person name="Scott M.A."/>
            <person name="Spackman E."/>
            <person name="Goraichik I."/>
            <person name="Dimitrov K.M."/>
            <person name="Suarez D.L."/>
            <person name="Swayne D.E."/>
        </authorList>
    </citation>
    <scope>NUCLEOTIDE SEQUENCE [LARGE SCALE GENOMIC DNA]</scope>
    <source>
        <strain evidence="8">SB41UT1</strain>
    </source>
</reference>
<evidence type="ECO:0000256" key="1">
    <source>
        <dbReference type="ARBA" id="ARBA00022723"/>
    </source>
</evidence>